<dbReference type="Proteomes" id="UP000533900">
    <property type="component" value="Unassembled WGS sequence"/>
</dbReference>
<name>A0A842IWN3_9FLAO</name>
<reference evidence="4" key="1">
    <citation type="submission" date="2020-08" db="EMBL/GenBank/DDBJ databases">
        <title>Winogradskyella ouciana sp. nov., isolated from the hadal seawater of the Mariana Trench.</title>
        <authorList>
            <person name="He X."/>
        </authorList>
    </citation>
    <scope>NUCLEOTIDE SEQUENCE [LARGE SCALE GENOMIC DNA]</scope>
    <source>
        <strain evidence="4">KCTC 52348</strain>
    </source>
</reference>
<dbReference type="Gene3D" id="2.40.160.20">
    <property type="match status" value="1"/>
</dbReference>
<evidence type="ECO:0000256" key="2">
    <source>
        <dbReference type="SAM" id="SignalP"/>
    </source>
</evidence>
<protein>
    <submittedName>
        <fullName evidence="4">Porin family protein</fullName>
    </submittedName>
</protein>
<keyword evidence="1 2" id="KW-0732">Signal</keyword>
<evidence type="ECO:0000313" key="5">
    <source>
        <dbReference type="Proteomes" id="UP000533900"/>
    </source>
</evidence>
<accession>A0A842IWN3</accession>
<dbReference type="EMBL" id="JACLCP010000002">
    <property type="protein sequence ID" value="MBC2845198.1"/>
    <property type="molecule type" value="Genomic_DNA"/>
</dbReference>
<dbReference type="InterPro" id="IPR027385">
    <property type="entry name" value="Beta-barrel_OMP"/>
</dbReference>
<proteinExistence type="predicted"/>
<dbReference type="SUPFAM" id="SSF56925">
    <property type="entry name" value="OMPA-like"/>
    <property type="match status" value="1"/>
</dbReference>
<dbReference type="AlphaFoldDB" id="A0A842IWN3"/>
<feature type="chain" id="PRO_5032824324" evidence="2">
    <location>
        <begin position="19"/>
        <end position="215"/>
    </location>
</feature>
<comment type="caution">
    <text evidence="4">The sequence shown here is derived from an EMBL/GenBank/DDBJ whole genome shotgun (WGS) entry which is preliminary data.</text>
</comment>
<evidence type="ECO:0000313" key="4">
    <source>
        <dbReference type="EMBL" id="MBC2845198.1"/>
    </source>
</evidence>
<evidence type="ECO:0000256" key="1">
    <source>
        <dbReference type="ARBA" id="ARBA00022729"/>
    </source>
</evidence>
<keyword evidence="5" id="KW-1185">Reference proteome</keyword>
<evidence type="ECO:0000259" key="3">
    <source>
        <dbReference type="Pfam" id="PF13505"/>
    </source>
</evidence>
<feature type="domain" description="Outer membrane protein beta-barrel" evidence="3">
    <location>
        <begin position="8"/>
        <end position="209"/>
    </location>
</feature>
<organism evidence="4 5">
    <name type="scientific">Winogradskyella flava</name>
    <dbReference type="NCBI Taxonomy" id="1884876"/>
    <lineage>
        <taxon>Bacteria</taxon>
        <taxon>Pseudomonadati</taxon>
        <taxon>Bacteroidota</taxon>
        <taxon>Flavobacteriia</taxon>
        <taxon>Flavobacteriales</taxon>
        <taxon>Flavobacteriaceae</taxon>
        <taxon>Winogradskyella</taxon>
    </lineage>
</organism>
<feature type="signal peptide" evidence="2">
    <location>
        <begin position="1"/>
        <end position="18"/>
    </location>
</feature>
<dbReference type="InterPro" id="IPR011250">
    <property type="entry name" value="OMP/PagP_B-barrel"/>
</dbReference>
<gene>
    <name evidence="4" type="ORF">H7F21_08845</name>
</gene>
<sequence>MKYNVLFVLLLMPSFCLAQEEEERTEEPTEKGNWFIGAGSNFFFNSTNSKIETAEQDLDAGNTLNITLGAGGGYFIIDNLLVGVELPVSFSRFKDDDIDFERKITSFIASPFVRYYFNGSNIRPFVQANIGFGSSKTTIEDNSVSPNPDPVFQASESKSTVFQYSVNGGIAIIINDKVSVDLGVGYSQTNSEPEDSDLKFKNSTIGFLAGFNIFI</sequence>
<dbReference type="RefSeq" id="WP_185788908.1">
    <property type="nucleotide sequence ID" value="NZ_JACLCP010000002.1"/>
</dbReference>
<dbReference type="Pfam" id="PF13505">
    <property type="entry name" value="OMP_b-brl"/>
    <property type="match status" value="1"/>
</dbReference>